<dbReference type="EMBL" id="BMIP01000001">
    <property type="protein sequence ID" value="GGD58981.1"/>
    <property type="molecule type" value="Genomic_DNA"/>
</dbReference>
<sequence length="179" mass="19870">MTRYTMRFATPDDTAALADLSRDSFCAAFAHLYREEDLGAFLKSAYAPEAIAAQIADPKRLYRLAVGEDGTLLAYCKLVLESEYAEHSDARNPLGLGQLYTAPGMTGSGLGAALMEWALDEARERGCDAIQLSVWSENYGAQRFYQRYGFAKIADIDFWVGSHRDDEFLYELKLDGVPG</sequence>
<dbReference type="AlphaFoldDB" id="A0A917DPM7"/>
<reference evidence="4" key="2">
    <citation type="submission" date="2020-09" db="EMBL/GenBank/DDBJ databases">
        <authorList>
            <person name="Sun Q."/>
            <person name="Zhou Y."/>
        </authorList>
    </citation>
    <scope>NUCLEOTIDE SEQUENCE</scope>
    <source>
        <strain evidence="4">CGMCC 1.15360</strain>
    </source>
</reference>
<protein>
    <submittedName>
        <fullName evidence="4">N-acetyltransferase</fullName>
    </submittedName>
</protein>
<name>A0A917DPM7_9SPHN</name>
<comment type="caution">
    <text evidence="4">The sequence shown here is derived from an EMBL/GenBank/DDBJ whole genome shotgun (WGS) entry which is preliminary data.</text>
</comment>
<dbReference type="PANTHER" id="PTHR43877">
    <property type="entry name" value="AMINOALKYLPHOSPHONATE N-ACETYLTRANSFERASE-RELATED-RELATED"/>
    <property type="match status" value="1"/>
</dbReference>
<evidence type="ECO:0000259" key="3">
    <source>
        <dbReference type="PROSITE" id="PS51186"/>
    </source>
</evidence>
<dbReference type="PROSITE" id="PS51186">
    <property type="entry name" value="GNAT"/>
    <property type="match status" value="1"/>
</dbReference>
<dbReference type="GO" id="GO:0016747">
    <property type="term" value="F:acyltransferase activity, transferring groups other than amino-acyl groups"/>
    <property type="evidence" value="ECO:0007669"/>
    <property type="project" value="InterPro"/>
</dbReference>
<reference evidence="4" key="1">
    <citation type="journal article" date="2014" name="Int. J. Syst. Evol. Microbiol.">
        <title>Complete genome sequence of Corynebacterium casei LMG S-19264T (=DSM 44701T), isolated from a smear-ripened cheese.</title>
        <authorList>
            <consortium name="US DOE Joint Genome Institute (JGI-PGF)"/>
            <person name="Walter F."/>
            <person name="Albersmeier A."/>
            <person name="Kalinowski J."/>
            <person name="Ruckert C."/>
        </authorList>
    </citation>
    <scope>NUCLEOTIDE SEQUENCE</scope>
    <source>
        <strain evidence="4">CGMCC 1.15360</strain>
    </source>
</reference>
<dbReference type="Proteomes" id="UP000612349">
    <property type="component" value="Unassembled WGS sequence"/>
</dbReference>
<dbReference type="InterPro" id="IPR016181">
    <property type="entry name" value="Acyl_CoA_acyltransferase"/>
</dbReference>
<proteinExistence type="predicted"/>
<gene>
    <name evidence="4" type="ORF">GCM10010990_05340</name>
</gene>
<evidence type="ECO:0000256" key="1">
    <source>
        <dbReference type="ARBA" id="ARBA00022679"/>
    </source>
</evidence>
<dbReference type="Gene3D" id="3.40.630.30">
    <property type="match status" value="1"/>
</dbReference>
<dbReference type="SUPFAM" id="SSF55729">
    <property type="entry name" value="Acyl-CoA N-acyltransferases (Nat)"/>
    <property type="match status" value="1"/>
</dbReference>
<keyword evidence="5" id="KW-1185">Reference proteome</keyword>
<dbReference type="PANTHER" id="PTHR43877:SF1">
    <property type="entry name" value="ACETYLTRANSFERASE"/>
    <property type="match status" value="1"/>
</dbReference>
<organism evidence="4 5">
    <name type="scientific">Croceicoccus mobilis</name>
    <dbReference type="NCBI Taxonomy" id="1703339"/>
    <lineage>
        <taxon>Bacteria</taxon>
        <taxon>Pseudomonadati</taxon>
        <taxon>Pseudomonadota</taxon>
        <taxon>Alphaproteobacteria</taxon>
        <taxon>Sphingomonadales</taxon>
        <taxon>Erythrobacteraceae</taxon>
        <taxon>Croceicoccus</taxon>
    </lineage>
</organism>
<dbReference type="Pfam" id="PF00583">
    <property type="entry name" value="Acetyltransf_1"/>
    <property type="match status" value="1"/>
</dbReference>
<evidence type="ECO:0000313" key="5">
    <source>
        <dbReference type="Proteomes" id="UP000612349"/>
    </source>
</evidence>
<dbReference type="RefSeq" id="WP_308420359.1">
    <property type="nucleotide sequence ID" value="NZ_BMIP01000001.1"/>
</dbReference>
<keyword evidence="2" id="KW-0012">Acyltransferase</keyword>
<evidence type="ECO:0000256" key="2">
    <source>
        <dbReference type="ARBA" id="ARBA00023315"/>
    </source>
</evidence>
<evidence type="ECO:0000313" key="4">
    <source>
        <dbReference type="EMBL" id="GGD58981.1"/>
    </source>
</evidence>
<dbReference type="InterPro" id="IPR000182">
    <property type="entry name" value="GNAT_dom"/>
</dbReference>
<dbReference type="InterPro" id="IPR050832">
    <property type="entry name" value="Bact_Acetyltransf"/>
</dbReference>
<feature type="domain" description="N-acetyltransferase" evidence="3">
    <location>
        <begin position="4"/>
        <end position="175"/>
    </location>
</feature>
<keyword evidence="1" id="KW-0808">Transferase</keyword>
<dbReference type="CDD" id="cd04301">
    <property type="entry name" value="NAT_SF"/>
    <property type="match status" value="1"/>
</dbReference>
<accession>A0A917DPM7</accession>